<dbReference type="GO" id="GO:0019842">
    <property type="term" value="F:vitamin binding"/>
    <property type="evidence" value="ECO:0007669"/>
    <property type="project" value="TreeGrafter"/>
</dbReference>
<protein>
    <submittedName>
        <fullName evidence="9">Vitamin K-dependent gamma-carboxylase</fullName>
    </submittedName>
</protein>
<keyword evidence="3 7" id="KW-1133">Transmembrane helix</keyword>
<evidence type="ECO:0000256" key="1">
    <source>
        <dbReference type="ARBA" id="ARBA00004127"/>
    </source>
</evidence>
<dbReference type="Pfam" id="PF05090">
    <property type="entry name" value="HTTM"/>
    <property type="match status" value="1"/>
</dbReference>
<feature type="transmembrane region" description="Helical" evidence="7">
    <location>
        <begin position="231"/>
        <end position="249"/>
    </location>
</feature>
<dbReference type="GO" id="GO:0008488">
    <property type="term" value="F:gamma-glutamyl carboxylase activity"/>
    <property type="evidence" value="ECO:0007669"/>
    <property type="project" value="InterPro"/>
</dbReference>
<keyword evidence="6" id="KW-0456">Lyase</keyword>
<accession>A0A1I2X220</accession>
<name>A0A1I2X220_9BACT</name>
<dbReference type="InterPro" id="IPR053934">
    <property type="entry name" value="HTTM_dom"/>
</dbReference>
<evidence type="ECO:0000313" key="9">
    <source>
        <dbReference type="EMBL" id="SFH07600.1"/>
    </source>
</evidence>
<organism evidence="9 10">
    <name type="scientific">Pontibacter chinhatensis</name>
    <dbReference type="NCBI Taxonomy" id="1436961"/>
    <lineage>
        <taxon>Bacteria</taxon>
        <taxon>Pseudomonadati</taxon>
        <taxon>Bacteroidota</taxon>
        <taxon>Cytophagia</taxon>
        <taxon>Cytophagales</taxon>
        <taxon>Hymenobacteraceae</taxon>
        <taxon>Pontibacter</taxon>
    </lineage>
</organism>
<evidence type="ECO:0000256" key="5">
    <source>
        <dbReference type="ARBA" id="ARBA00023157"/>
    </source>
</evidence>
<dbReference type="RefSeq" id="WP_175491092.1">
    <property type="nucleotide sequence ID" value="NZ_FOOT01000005.1"/>
</dbReference>
<comment type="subcellular location">
    <subcellularLocation>
        <location evidence="1">Endomembrane system</location>
        <topology evidence="1">Multi-pass membrane protein</topology>
    </subcellularLocation>
</comment>
<feature type="domain" description="HTTM-like" evidence="8">
    <location>
        <begin position="9"/>
        <end position="268"/>
    </location>
</feature>
<keyword evidence="4 7" id="KW-0472">Membrane</keyword>
<dbReference type="Proteomes" id="UP000198724">
    <property type="component" value="Unassembled WGS sequence"/>
</dbReference>
<evidence type="ECO:0000256" key="7">
    <source>
        <dbReference type="SAM" id="Phobius"/>
    </source>
</evidence>
<dbReference type="InterPro" id="IPR007782">
    <property type="entry name" value="VKG_COase"/>
</dbReference>
<dbReference type="PANTHER" id="PTHR12639">
    <property type="entry name" value="VITAMIN K-DEPENDENT GAMMA-CARBOXYLASE"/>
    <property type="match status" value="1"/>
</dbReference>
<feature type="transmembrane region" description="Helical" evidence="7">
    <location>
        <begin position="151"/>
        <end position="170"/>
    </location>
</feature>
<dbReference type="InterPro" id="IPR011020">
    <property type="entry name" value="HTTM-like"/>
</dbReference>
<evidence type="ECO:0000256" key="3">
    <source>
        <dbReference type="ARBA" id="ARBA00022989"/>
    </source>
</evidence>
<evidence type="ECO:0000256" key="6">
    <source>
        <dbReference type="ARBA" id="ARBA00023239"/>
    </source>
</evidence>
<feature type="transmembrane region" description="Helical" evidence="7">
    <location>
        <begin position="205"/>
        <end position="224"/>
    </location>
</feature>
<dbReference type="EMBL" id="FOOT01000005">
    <property type="protein sequence ID" value="SFH07600.1"/>
    <property type="molecule type" value="Genomic_DNA"/>
</dbReference>
<evidence type="ECO:0000259" key="8">
    <source>
        <dbReference type="SMART" id="SM00752"/>
    </source>
</evidence>
<evidence type="ECO:0000256" key="4">
    <source>
        <dbReference type="ARBA" id="ARBA00023136"/>
    </source>
</evidence>
<evidence type="ECO:0000256" key="2">
    <source>
        <dbReference type="ARBA" id="ARBA00022692"/>
    </source>
</evidence>
<reference evidence="10" key="1">
    <citation type="submission" date="2016-10" db="EMBL/GenBank/DDBJ databases">
        <authorList>
            <person name="Varghese N."/>
            <person name="Submissions S."/>
        </authorList>
    </citation>
    <scope>NUCLEOTIDE SEQUENCE [LARGE SCALE GENOMIC DNA]</scope>
    <source>
        <strain evidence="10">LP51</strain>
    </source>
</reference>
<sequence length="464" mass="55046">MKHLMQQLLKPIGIYPLVYFRILFGLLMFCEGVGGVLIDWVQEHYVEPTIHFGYIGLEWIKPLPGYGMVYVYLLMALLGLFIMVGWHYKVVSFLFFLLFSYGFFSEKTHYLNHHYLIMLVSGLMVLLPAHRKLSWDVRRRPELETEVAPQWTLWLFRVQLLLVYFYAGVAKIQPDWLAAKSMSIWMSAKTHFYVFGPYLNTPAMIQLVVWGGVVFDFLIGFALLWPRTRMVAFWVAFCFHIFNSAVFHVGVFPYFMIAANVLFFSPEQIARWFFRREIHPKALAQQPLKQPRWQLRLGAQFFILYLSWQLLFPLRHFFIPGDVNWTEEGHRFSWRMMLRTKRGAVYYLVKDAATGQQQTVWPHNYLAKEQLRELPKHPDMIWQFAQFLKEEYRRQRMQEPEVYAISSLSLNGYPRHPIVDPNVNLAAVSYTWGAKSWVTPRPEADGWPWKKWMATEDVEKEEAR</sequence>
<dbReference type="SMART" id="SM00752">
    <property type="entry name" value="HTTM"/>
    <property type="match status" value="1"/>
</dbReference>
<dbReference type="Pfam" id="PF22777">
    <property type="entry name" value="VKGC_lumenal_dom"/>
    <property type="match status" value="1"/>
</dbReference>
<keyword evidence="5" id="KW-1015">Disulfide bond</keyword>
<gene>
    <name evidence="9" type="ORF">SAMN05421739_105341</name>
</gene>
<dbReference type="GO" id="GO:0012505">
    <property type="term" value="C:endomembrane system"/>
    <property type="evidence" value="ECO:0007669"/>
    <property type="project" value="UniProtKB-SubCell"/>
</dbReference>
<dbReference type="AlphaFoldDB" id="A0A1I2X220"/>
<proteinExistence type="predicted"/>
<feature type="transmembrane region" description="Helical" evidence="7">
    <location>
        <begin position="12"/>
        <end position="38"/>
    </location>
</feature>
<keyword evidence="2 7" id="KW-0812">Transmembrane</keyword>
<dbReference type="STRING" id="1436961.SAMN05421739_105341"/>
<feature type="transmembrane region" description="Helical" evidence="7">
    <location>
        <begin position="111"/>
        <end position="131"/>
    </location>
</feature>
<dbReference type="InterPro" id="IPR053935">
    <property type="entry name" value="VKGC_lumenal_dom"/>
</dbReference>
<dbReference type="PANTHER" id="PTHR12639:SF7">
    <property type="entry name" value="HTTM DOMAIN-CONTAINING PROTEIN"/>
    <property type="match status" value="1"/>
</dbReference>
<keyword evidence="10" id="KW-1185">Reference proteome</keyword>
<feature type="transmembrane region" description="Helical" evidence="7">
    <location>
        <begin position="69"/>
        <end position="99"/>
    </location>
</feature>
<evidence type="ECO:0000313" key="10">
    <source>
        <dbReference type="Proteomes" id="UP000198724"/>
    </source>
</evidence>